<dbReference type="InterPro" id="IPR005119">
    <property type="entry name" value="LysR_subst-bd"/>
</dbReference>
<dbReference type="Proteomes" id="UP000645257">
    <property type="component" value="Unassembled WGS sequence"/>
</dbReference>
<dbReference type="PROSITE" id="PS50931">
    <property type="entry name" value="HTH_LYSR"/>
    <property type="match status" value="1"/>
</dbReference>
<evidence type="ECO:0000313" key="7">
    <source>
        <dbReference type="Proteomes" id="UP000645257"/>
    </source>
</evidence>
<dbReference type="Gene3D" id="1.10.10.10">
    <property type="entry name" value="Winged helix-like DNA-binding domain superfamily/Winged helix DNA-binding domain"/>
    <property type="match status" value="1"/>
</dbReference>
<evidence type="ECO:0000256" key="2">
    <source>
        <dbReference type="ARBA" id="ARBA00023015"/>
    </source>
</evidence>
<keyword evidence="2" id="KW-0805">Transcription regulation</keyword>
<evidence type="ECO:0000313" key="6">
    <source>
        <dbReference type="EMBL" id="GGY11816.1"/>
    </source>
</evidence>
<evidence type="ECO:0000256" key="4">
    <source>
        <dbReference type="ARBA" id="ARBA00023163"/>
    </source>
</evidence>
<dbReference type="CDD" id="cd05466">
    <property type="entry name" value="PBP2_LTTR_substrate"/>
    <property type="match status" value="1"/>
</dbReference>
<dbReference type="SUPFAM" id="SSF53850">
    <property type="entry name" value="Periplasmic binding protein-like II"/>
    <property type="match status" value="1"/>
</dbReference>
<dbReference type="EMBL" id="BMYX01000006">
    <property type="protein sequence ID" value="GGY11816.1"/>
    <property type="molecule type" value="Genomic_DNA"/>
</dbReference>
<keyword evidence="3" id="KW-0238">DNA-binding</keyword>
<dbReference type="Pfam" id="PF00126">
    <property type="entry name" value="HTH_1"/>
    <property type="match status" value="1"/>
</dbReference>
<comment type="similarity">
    <text evidence="1">Belongs to the LysR transcriptional regulatory family.</text>
</comment>
<reference evidence="6" key="1">
    <citation type="journal article" date="2014" name="Int. J. Syst. Evol. Microbiol.">
        <title>Complete genome sequence of Corynebacterium casei LMG S-19264T (=DSM 44701T), isolated from a smear-ripened cheese.</title>
        <authorList>
            <consortium name="US DOE Joint Genome Institute (JGI-PGF)"/>
            <person name="Walter F."/>
            <person name="Albersmeier A."/>
            <person name="Kalinowski J."/>
            <person name="Ruckert C."/>
        </authorList>
    </citation>
    <scope>NUCLEOTIDE SEQUENCE</scope>
    <source>
        <strain evidence="6">KCTC 32182</strain>
    </source>
</reference>
<dbReference type="AlphaFoldDB" id="A0A918P198"/>
<comment type="caution">
    <text evidence="6">The sequence shown here is derived from an EMBL/GenBank/DDBJ whole genome shotgun (WGS) entry which is preliminary data.</text>
</comment>
<evidence type="ECO:0000256" key="1">
    <source>
        <dbReference type="ARBA" id="ARBA00009437"/>
    </source>
</evidence>
<dbReference type="Pfam" id="PF03466">
    <property type="entry name" value="LysR_substrate"/>
    <property type="match status" value="1"/>
</dbReference>
<protein>
    <submittedName>
        <fullName evidence="6">Transcriptional regulator</fullName>
    </submittedName>
</protein>
<dbReference type="GO" id="GO:0003700">
    <property type="term" value="F:DNA-binding transcription factor activity"/>
    <property type="evidence" value="ECO:0007669"/>
    <property type="project" value="InterPro"/>
</dbReference>
<dbReference type="SUPFAM" id="SSF46785">
    <property type="entry name" value="Winged helix' DNA-binding domain"/>
    <property type="match status" value="1"/>
</dbReference>
<keyword evidence="7" id="KW-1185">Reference proteome</keyword>
<organism evidence="6 7">
    <name type="scientific">Paludibacterium paludis</name>
    <dbReference type="NCBI Taxonomy" id="1225769"/>
    <lineage>
        <taxon>Bacteria</taxon>
        <taxon>Pseudomonadati</taxon>
        <taxon>Pseudomonadota</taxon>
        <taxon>Betaproteobacteria</taxon>
        <taxon>Neisseriales</taxon>
        <taxon>Chromobacteriaceae</taxon>
        <taxon>Paludibacterium</taxon>
    </lineage>
</organism>
<evidence type="ECO:0000256" key="3">
    <source>
        <dbReference type="ARBA" id="ARBA00023125"/>
    </source>
</evidence>
<dbReference type="InterPro" id="IPR036390">
    <property type="entry name" value="WH_DNA-bd_sf"/>
</dbReference>
<accession>A0A918P198</accession>
<dbReference type="Gene3D" id="3.40.190.290">
    <property type="match status" value="1"/>
</dbReference>
<gene>
    <name evidence="6" type="ORF">GCM10011289_13370</name>
</gene>
<dbReference type="InterPro" id="IPR000847">
    <property type="entry name" value="LysR_HTH_N"/>
</dbReference>
<dbReference type="InterPro" id="IPR036388">
    <property type="entry name" value="WH-like_DNA-bd_sf"/>
</dbReference>
<feature type="domain" description="HTH lysR-type" evidence="5">
    <location>
        <begin position="19"/>
        <end position="75"/>
    </location>
</feature>
<dbReference type="GO" id="GO:0000976">
    <property type="term" value="F:transcription cis-regulatory region binding"/>
    <property type="evidence" value="ECO:0007669"/>
    <property type="project" value="TreeGrafter"/>
</dbReference>
<evidence type="ECO:0000259" key="5">
    <source>
        <dbReference type="PROSITE" id="PS50931"/>
    </source>
</evidence>
<reference evidence="6" key="2">
    <citation type="submission" date="2020-09" db="EMBL/GenBank/DDBJ databases">
        <authorList>
            <person name="Sun Q."/>
            <person name="Kim S."/>
        </authorList>
    </citation>
    <scope>NUCLEOTIDE SEQUENCE</scope>
    <source>
        <strain evidence="6">KCTC 32182</strain>
    </source>
</reference>
<name>A0A918P198_9NEIS</name>
<dbReference type="PANTHER" id="PTHR30126">
    <property type="entry name" value="HTH-TYPE TRANSCRIPTIONAL REGULATOR"/>
    <property type="match status" value="1"/>
</dbReference>
<sequence>MPAAQVHDRNTVIMKLKSTLEQWLTLLEIDKAGSIQAAALSLNKSHTTLIYAIRKLEAQLGVSLLKIEGKRSVLTDHAKTLLRRAVPMIEQARDLELIGAQLSQGMESEIHVSIDHLCCREWLYRPLRRFFEQNPGTSVQVRETSLSSTQRAVRERQVDLAIVNLPVENHLAEAFGLVTMIPVAARHHSLAQKCGVTNEDLLVETQIVLRDLGAEGSASENVGWLKAQRRLTVDSFDQAWQAVQAGLGFCRIPDHMLQARDMAGMVRLPLAGGSRYQVPVHLVAPKGNQTGMAARRLYDILLADAQERLRNR</sequence>
<keyword evidence="4" id="KW-0804">Transcription</keyword>
<dbReference type="PANTHER" id="PTHR30126:SF88">
    <property type="entry name" value="TRANSCRIPTIONAL REGULATOR-RELATED"/>
    <property type="match status" value="1"/>
</dbReference>
<proteinExistence type="inferred from homology"/>